<protein>
    <submittedName>
        <fullName evidence="1">Uncharacterized protein</fullName>
    </submittedName>
</protein>
<dbReference type="EMBL" id="MN739258">
    <property type="protein sequence ID" value="QHS95829.1"/>
    <property type="molecule type" value="Genomic_DNA"/>
</dbReference>
<proteinExistence type="predicted"/>
<evidence type="ECO:0000313" key="1">
    <source>
        <dbReference type="EMBL" id="QHS95829.1"/>
    </source>
</evidence>
<accession>A0A6C0BWC4</accession>
<reference evidence="1" key="1">
    <citation type="journal article" date="2020" name="Nature">
        <title>Giant virus diversity and host interactions through global metagenomics.</title>
        <authorList>
            <person name="Schulz F."/>
            <person name="Roux S."/>
            <person name="Paez-Espino D."/>
            <person name="Jungbluth S."/>
            <person name="Walsh D.A."/>
            <person name="Denef V.J."/>
            <person name="McMahon K.D."/>
            <person name="Konstantinidis K.T."/>
            <person name="Eloe-Fadrosh E.A."/>
            <person name="Kyrpides N.C."/>
            <person name="Woyke T."/>
        </authorList>
    </citation>
    <scope>NUCLEOTIDE SEQUENCE</scope>
    <source>
        <strain evidence="1">GVMAG-M-3300018868-6</strain>
    </source>
</reference>
<sequence>MRVYFTNKAIHQKLVDVDDAVYEFLSNILSSAVKKQIYLADDGYYEIKQDRIYINCIKFNKTIQATSPDLIVSNVSWVKSEVNILPTNSIRVDFIVERFKINDNVTFVIERNDEESIDYFFEIKGESIEEREIISFLSQITNVCVN</sequence>
<name>A0A6C0BWC4_9ZZZZ</name>
<dbReference type="AlphaFoldDB" id="A0A6C0BWC4"/>
<organism evidence="1">
    <name type="scientific">viral metagenome</name>
    <dbReference type="NCBI Taxonomy" id="1070528"/>
    <lineage>
        <taxon>unclassified sequences</taxon>
        <taxon>metagenomes</taxon>
        <taxon>organismal metagenomes</taxon>
    </lineage>
</organism>